<keyword evidence="4" id="KW-1185">Reference proteome</keyword>
<evidence type="ECO:0000256" key="1">
    <source>
        <dbReference type="ARBA" id="ARBA00022763"/>
    </source>
</evidence>
<protein>
    <recommendedName>
        <fullName evidence="5">3-methyladenine DNA glycosylase</fullName>
    </recommendedName>
</protein>
<proteinExistence type="predicted"/>
<comment type="caution">
    <text evidence="3">The sequence shown here is derived from an EMBL/GenBank/DDBJ whole genome shotgun (WGS) entry which is preliminary data.</text>
</comment>
<keyword evidence="1" id="KW-0227">DNA damage</keyword>
<evidence type="ECO:0000313" key="4">
    <source>
        <dbReference type="Proteomes" id="UP001209654"/>
    </source>
</evidence>
<name>A0ABQ5MUT7_9MICC</name>
<dbReference type="SUPFAM" id="SSF48150">
    <property type="entry name" value="DNA-glycosylase"/>
    <property type="match status" value="1"/>
</dbReference>
<dbReference type="RefSeq" id="WP_264795675.1">
    <property type="nucleotide sequence ID" value="NZ_BRVS01000008.1"/>
</dbReference>
<evidence type="ECO:0008006" key="5">
    <source>
        <dbReference type="Google" id="ProtNLM"/>
    </source>
</evidence>
<dbReference type="PANTHER" id="PTHR43003">
    <property type="entry name" value="DNA-3-METHYLADENINE GLYCOSYLASE"/>
    <property type="match status" value="1"/>
</dbReference>
<keyword evidence="2" id="KW-0234">DNA repair</keyword>
<gene>
    <name evidence="3" type="ORF">AHIS1636_19950</name>
</gene>
<dbReference type="Proteomes" id="UP001209654">
    <property type="component" value="Unassembled WGS sequence"/>
</dbReference>
<organism evidence="3 4">
    <name type="scientific">Arthrobacter mangrovi</name>
    <dbReference type="NCBI Taxonomy" id="2966350"/>
    <lineage>
        <taxon>Bacteria</taxon>
        <taxon>Bacillati</taxon>
        <taxon>Actinomycetota</taxon>
        <taxon>Actinomycetes</taxon>
        <taxon>Micrococcales</taxon>
        <taxon>Micrococcaceae</taxon>
        <taxon>Arthrobacter</taxon>
    </lineage>
</organism>
<dbReference type="PANTHER" id="PTHR43003:SF6">
    <property type="entry name" value="DNA GLYCOSYLASE"/>
    <property type="match status" value="1"/>
</dbReference>
<evidence type="ECO:0000256" key="2">
    <source>
        <dbReference type="ARBA" id="ARBA00023204"/>
    </source>
</evidence>
<dbReference type="InterPro" id="IPR011257">
    <property type="entry name" value="DNA_glycosylase"/>
</dbReference>
<sequence length="322" mass="34485">MPPLTASAAPRADAVADITLPADYDLAGTLGVLARGKQDPTIRFTHDGVWLAYAAAEGLVSLRLTARRGPHGTTVHARLWGPGAASALAGLPRLLGVEDDWSAFDDPGFQATLPPLVSRPRRLHPGLRLPATGRMVDALVPAVLEQKITTIEARYSWRYLVSRHGSPAPGPAPAGLKAAPSPEQWRRIPSWEWHRAGVDSKRSGTILRVCGAASGLERLAAAEPGDGLAAKLCSVPGIGPWTAAETTQRTHGDPDSVSVGDFHLAAFVGYALTGRKTDDAGMLELLEPWRGHRQRVVRMLVLSGFRKPAFGPRLAPQDHRFH</sequence>
<reference evidence="3 4" key="1">
    <citation type="journal article" date="2023" name="Int. J. Syst. Evol. Microbiol.">
        <title>Arthrobacter mangrovi sp. nov., an actinobacterium isolated from the rhizosphere of a mangrove.</title>
        <authorList>
            <person name="Hamada M."/>
            <person name="Saitou S."/>
            <person name="Enomoto N."/>
            <person name="Nanri K."/>
            <person name="Hidaka K."/>
            <person name="Miura T."/>
            <person name="Tamura T."/>
        </authorList>
    </citation>
    <scope>NUCLEOTIDE SEQUENCE [LARGE SCALE GENOMIC DNA]</scope>
    <source>
        <strain evidence="3 4">NBRC 112813</strain>
    </source>
</reference>
<evidence type="ECO:0000313" key="3">
    <source>
        <dbReference type="EMBL" id="GLB67555.1"/>
    </source>
</evidence>
<dbReference type="InterPro" id="IPR051912">
    <property type="entry name" value="Alkylbase_DNA_Glycosylase/TA"/>
</dbReference>
<dbReference type="EMBL" id="BRVS01000008">
    <property type="protein sequence ID" value="GLB67555.1"/>
    <property type="molecule type" value="Genomic_DNA"/>
</dbReference>
<dbReference type="Gene3D" id="1.10.340.30">
    <property type="entry name" value="Hypothetical protein, domain 2"/>
    <property type="match status" value="1"/>
</dbReference>
<accession>A0ABQ5MUT7</accession>